<evidence type="ECO:0000313" key="3">
    <source>
        <dbReference type="Proteomes" id="UP000257014"/>
    </source>
</evidence>
<sequence>MFNNFGAMAILQIVANLVFIGLAWWALQALNYEKFLRKNRTIQARLLFIFLAIIIGSLTAQFFLDYLSWSQQIPYIYE</sequence>
<feature type="transmembrane region" description="Helical" evidence="1">
    <location>
        <begin position="46"/>
        <end position="64"/>
    </location>
</feature>
<dbReference type="InterPro" id="IPR009526">
    <property type="entry name" value="DUF1146"/>
</dbReference>
<comment type="caution">
    <text evidence="2">The sequence shown here is derived from an EMBL/GenBank/DDBJ whole genome shotgun (WGS) entry which is preliminary data.</text>
</comment>
<feature type="transmembrane region" description="Helical" evidence="1">
    <location>
        <begin position="6"/>
        <end position="25"/>
    </location>
</feature>
<dbReference type="Proteomes" id="UP000257014">
    <property type="component" value="Unassembled WGS sequence"/>
</dbReference>
<keyword evidence="1" id="KW-0472">Membrane</keyword>
<dbReference type="Pfam" id="PF06612">
    <property type="entry name" value="DUF1146"/>
    <property type="match status" value="1"/>
</dbReference>
<reference evidence="2 3" key="1">
    <citation type="submission" date="2018-03" db="EMBL/GenBank/DDBJ databases">
        <authorList>
            <person name="Keele B.F."/>
        </authorList>
    </citation>
    <scope>NUCLEOTIDE SEQUENCE [LARGE SCALE GENOMIC DNA]</scope>
    <source>
        <strain evidence="2">ZCTH4_d</strain>
    </source>
</reference>
<proteinExistence type="predicted"/>
<accession>A0A3E0K621</accession>
<dbReference type="AlphaFoldDB" id="A0A3E0K621"/>
<dbReference type="EMBL" id="QEWE01000015">
    <property type="protein sequence ID" value="REJ29111.1"/>
    <property type="molecule type" value="Genomic_DNA"/>
</dbReference>
<name>A0A3E0K621_9BACI</name>
<dbReference type="NCBIfam" id="TIGR02327">
    <property type="entry name" value="int_mem_ywzB"/>
    <property type="match status" value="1"/>
</dbReference>
<evidence type="ECO:0008006" key="4">
    <source>
        <dbReference type="Google" id="ProtNLM"/>
    </source>
</evidence>
<protein>
    <recommendedName>
        <fullName evidence="4">DUF1146 domain-containing protein</fullName>
    </recommendedName>
</protein>
<gene>
    <name evidence="2" type="ORF">C6P37_07480</name>
</gene>
<evidence type="ECO:0000313" key="2">
    <source>
        <dbReference type="EMBL" id="REJ29111.1"/>
    </source>
</evidence>
<organism evidence="2 3">
    <name type="scientific">Caldibacillus debilis</name>
    <dbReference type="NCBI Taxonomy" id="301148"/>
    <lineage>
        <taxon>Bacteria</taxon>
        <taxon>Bacillati</taxon>
        <taxon>Bacillota</taxon>
        <taxon>Bacilli</taxon>
        <taxon>Bacillales</taxon>
        <taxon>Bacillaceae</taxon>
        <taxon>Caldibacillus</taxon>
    </lineage>
</organism>
<keyword evidence="1" id="KW-1133">Transmembrane helix</keyword>
<evidence type="ECO:0000256" key="1">
    <source>
        <dbReference type="SAM" id="Phobius"/>
    </source>
</evidence>
<keyword evidence="1" id="KW-0812">Transmembrane</keyword>